<sequence>MIACRSLFRVNFLLRETNFTYAKSKPLLDFQNCKSWHGFGRELNMDARNGIDRKKRRGVTQTWRAVSTQPDCSEGDGERVMLQNRVEEVHRATSTVSIAECEKSNAEVLDEPVNIDVSLDENLTPLKHSLSLEIGASLMRFIKGKGGGTQEKIQAETGVKITFPLSKKEDSIILEGNSTESITQASEKIQTIIDKAVNSRDLDYSHFVSLPLAIHPELVDKLVDFQNKILGIAADGKDKNLDNDTGEEISDEEEEEEENHSTASKVSVELKVEKADADVEINVNSDQRPTETPPVAEFKAVDADRHVRVNITNIPLVSYARKEAKAPSLTDLGIEKSIFIKPKTFHLTVLMLKLWNKERVKAATEVLQSVSSKVMDALENRPILIRLKGLDCMRGSKARARVLYVPVEEIGGEGRLLRACQVITDAFVDAGLVIGKDAEQQLKLHATLMNGRHRRRKERSRKMESFDARGIFELYGGEEWGEYAIREAHLSQRFVFDENDYYHCCASIPFPQNMQVD</sequence>
<accession>A0AAD4PB87</accession>
<dbReference type="Pfam" id="PF00013">
    <property type="entry name" value="KH_1"/>
    <property type="match status" value="1"/>
</dbReference>
<dbReference type="Proteomes" id="UP001190926">
    <property type="component" value="Unassembled WGS sequence"/>
</dbReference>
<evidence type="ECO:0000256" key="1">
    <source>
        <dbReference type="PROSITE-ProRule" id="PRU00117"/>
    </source>
</evidence>
<dbReference type="InterPro" id="IPR036612">
    <property type="entry name" value="KH_dom_type_1_sf"/>
</dbReference>
<evidence type="ECO:0000313" key="5">
    <source>
        <dbReference type="Proteomes" id="UP001190926"/>
    </source>
</evidence>
<gene>
    <name evidence="4" type="ORF">C2S53_006907</name>
</gene>
<keyword evidence="5" id="KW-1185">Reference proteome</keyword>
<dbReference type="Gene3D" id="3.90.1140.10">
    <property type="entry name" value="Cyclic phosphodiesterase"/>
    <property type="match status" value="1"/>
</dbReference>
<dbReference type="GO" id="GO:0003723">
    <property type="term" value="F:RNA binding"/>
    <property type="evidence" value="ECO:0007669"/>
    <property type="project" value="UniProtKB-UniRule"/>
</dbReference>
<dbReference type="AlphaFoldDB" id="A0AAD4PB87"/>
<organism evidence="4 5">
    <name type="scientific">Perilla frutescens var. hirtella</name>
    <name type="common">Perilla citriodora</name>
    <name type="synonym">Perilla setoyensis</name>
    <dbReference type="NCBI Taxonomy" id="608512"/>
    <lineage>
        <taxon>Eukaryota</taxon>
        <taxon>Viridiplantae</taxon>
        <taxon>Streptophyta</taxon>
        <taxon>Embryophyta</taxon>
        <taxon>Tracheophyta</taxon>
        <taxon>Spermatophyta</taxon>
        <taxon>Magnoliopsida</taxon>
        <taxon>eudicotyledons</taxon>
        <taxon>Gunneridae</taxon>
        <taxon>Pentapetalae</taxon>
        <taxon>asterids</taxon>
        <taxon>lamiids</taxon>
        <taxon>Lamiales</taxon>
        <taxon>Lamiaceae</taxon>
        <taxon>Nepetoideae</taxon>
        <taxon>Elsholtzieae</taxon>
        <taxon>Perilla</taxon>
    </lineage>
</organism>
<keyword evidence="1" id="KW-0694">RNA-binding</keyword>
<protein>
    <recommendedName>
        <fullName evidence="3">K Homology domain-containing protein</fullName>
    </recommendedName>
</protein>
<dbReference type="InterPro" id="IPR004087">
    <property type="entry name" value="KH_dom"/>
</dbReference>
<dbReference type="GO" id="GO:0005634">
    <property type="term" value="C:nucleus"/>
    <property type="evidence" value="ECO:0007669"/>
    <property type="project" value="TreeGrafter"/>
</dbReference>
<feature type="region of interest" description="Disordered" evidence="2">
    <location>
        <begin position="236"/>
        <end position="266"/>
    </location>
</feature>
<dbReference type="InterPro" id="IPR004088">
    <property type="entry name" value="KH_dom_type_1"/>
</dbReference>
<reference evidence="4 5" key="1">
    <citation type="journal article" date="2021" name="Nat. Commun.">
        <title>Incipient diploidization of the medicinal plant Perilla within 10,000 years.</title>
        <authorList>
            <person name="Zhang Y."/>
            <person name="Shen Q."/>
            <person name="Leng L."/>
            <person name="Zhang D."/>
            <person name="Chen S."/>
            <person name="Shi Y."/>
            <person name="Ning Z."/>
            <person name="Chen S."/>
        </authorList>
    </citation>
    <scope>NUCLEOTIDE SEQUENCE [LARGE SCALE GENOMIC DNA]</scope>
    <source>
        <strain evidence="5">cv. PC099</strain>
    </source>
</reference>
<dbReference type="SUPFAM" id="SSF54791">
    <property type="entry name" value="Eukaryotic type KH-domain (KH-domain type I)"/>
    <property type="match status" value="1"/>
</dbReference>
<dbReference type="SUPFAM" id="SSF55144">
    <property type="entry name" value="LigT-like"/>
    <property type="match status" value="1"/>
</dbReference>
<dbReference type="InterPro" id="IPR009097">
    <property type="entry name" value="Cyclic_Pdiesterase"/>
</dbReference>
<dbReference type="PANTHER" id="PTHR13360">
    <property type="entry name" value="ACTIVATING SIGNAL COINTEGRATOR 1 COMPLEX SUBUNIT 1"/>
    <property type="match status" value="1"/>
</dbReference>
<dbReference type="GO" id="GO:0006355">
    <property type="term" value="P:regulation of DNA-templated transcription"/>
    <property type="evidence" value="ECO:0007669"/>
    <property type="project" value="TreeGrafter"/>
</dbReference>
<feature type="domain" description="K Homology" evidence="3">
    <location>
        <begin position="126"/>
        <end position="194"/>
    </location>
</feature>
<comment type="caution">
    <text evidence="4">The sequence shown here is derived from an EMBL/GenBank/DDBJ whole genome shotgun (WGS) entry which is preliminary data.</text>
</comment>
<dbReference type="PROSITE" id="PS50084">
    <property type="entry name" value="KH_TYPE_1"/>
    <property type="match status" value="1"/>
</dbReference>
<evidence type="ECO:0000256" key="2">
    <source>
        <dbReference type="SAM" id="MobiDB-lite"/>
    </source>
</evidence>
<dbReference type="InterPro" id="IPR019510">
    <property type="entry name" value="AKAP7-like_phosphoesterase"/>
</dbReference>
<proteinExistence type="predicted"/>
<evidence type="ECO:0000313" key="4">
    <source>
        <dbReference type="EMBL" id="KAH6832452.1"/>
    </source>
</evidence>
<feature type="compositionally biased region" description="Acidic residues" evidence="2">
    <location>
        <begin position="244"/>
        <end position="258"/>
    </location>
</feature>
<dbReference type="GO" id="GO:0006307">
    <property type="term" value="P:DNA alkylation repair"/>
    <property type="evidence" value="ECO:0007669"/>
    <property type="project" value="InterPro"/>
</dbReference>
<name>A0AAD4PB87_PERFH</name>
<dbReference type="PANTHER" id="PTHR13360:SF1">
    <property type="entry name" value="ACTIVATING SIGNAL COINTEGRATOR 1 COMPLEX SUBUNIT 1"/>
    <property type="match status" value="1"/>
</dbReference>
<dbReference type="InterPro" id="IPR009210">
    <property type="entry name" value="ASCC1"/>
</dbReference>
<evidence type="ECO:0000259" key="3">
    <source>
        <dbReference type="SMART" id="SM00322"/>
    </source>
</evidence>
<dbReference type="Pfam" id="PF10469">
    <property type="entry name" value="AKAP7_NLS"/>
    <property type="match status" value="1"/>
</dbReference>
<dbReference type="EMBL" id="SDAM02000069">
    <property type="protein sequence ID" value="KAH6832452.1"/>
    <property type="molecule type" value="Genomic_DNA"/>
</dbReference>
<dbReference type="SMART" id="SM00322">
    <property type="entry name" value="KH"/>
    <property type="match status" value="1"/>
</dbReference>
<dbReference type="Gene3D" id="3.30.1370.10">
    <property type="entry name" value="K Homology domain, type 1"/>
    <property type="match status" value="1"/>
</dbReference>